<name>A0A7J8YU05_GOSAI</name>
<feature type="domain" description="DUF7745" evidence="1">
    <location>
        <begin position="5"/>
        <end position="53"/>
    </location>
</feature>
<feature type="non-terminal residue" evidence="2">
    <location>
        <position position="100"/>
    </location>
</feature>
<dbReference type="AlphaFoldDB" id="A0A7J8YU05"/>
<proteinExistence type="predicted"/>
<sequence>MIPDEILYRCGNFDWVPLLGIWGVIRYAPLLVLRVIDNVPMSNQENTRSIEEHLPVILSELEIKLEAEKMRKGNNKAEEDLNSLKIYYKKLRLSMRTVGL</sequence>
<dbReference type="Proteomes" id="UP000593577">
    <property type="component" value="Unassembled WGS sequence"/>
</dbReference>
<comment type="caution">
    <text evidence="2">The sequence shown here is derived from an EMBL/GenBank/DDBJ whole genome shotgun (WGS) entry which is preliminary data.</text>
</comment>
<dbReference type="EMBL" id="JABFAA010351858">
    <property type="protein sequence ID" value="MBA0702499.1"/>
    <property type="molecule type" value="Genomic_DNA"/>
</dbReference>
<dbReference type="Pfam" id="PF24924">
    <property type="entry name" value="DUF7745"/>
    <property type="match status" value="1"/>
</dbReference>
<keyword evidence="3" id="KW-1185">Reference proteome</keyword>
<gene>
    <name evidence="2" type="ORF">Goari_026837</name>
</gene>
<evidence type="ECO:0000313" key="3">
    <source>
        <dbReference type="Proteomes" id="UP000593577"/>
    </source>
</evidence>
<protein>
    <recommendedName>
        <fullName evidence="1">DUF7745 domain-containing protein</fullName>
    </recommendedName>
</protein>
<dbReference type="PANTHER" id="PTHR48200:SF1">
    <property type="entry name" value="AMINOTRANSFERASE-LIKE PLANT MOBILE DOMAIN-CONTAINING PROTEIN"/>
    <property type="match status" value="1"/>
</dbReference>
<evidence type="ECO:0000259" key="1">
    <source>
        <dbReference type="Pfam" id="PF24924"/>
    </source>
</evidence>
<evidence type="ECO:0000313" key="2">
    <source>
        <dbReference type="EMBL" id="MBA0702499.1"/>
    </source>
</evidence>
<dbReference type="PANTHER" id="PTHR48200">
    <property type="entry name" value="PROTEIN, PUTATIVE-RELATED"/>
    <property type="match status" value="1"/>
</dbReference>
<organism evidence="2 3">
    <name type="scientific">Gossypium aridum</name>
    <name type="common">American cotton</name>
    <name type="synonym">Erioxylum aridum</name>
    <dbReference type="NCBI Taxonomy" id="34290"/>
    <lineage>
        <taxon>Eukaryota</taxon>
        <taxon>Viridiplantae</taxon>
        <taxon>Streptophyta</taxon>
        <taxon>Embryophyta</taxon>
        <taxon>Tracheophyta</taxon>
        <taxon>Spermatophyta</taxon>
        <taxon>Magnoliopsida</taxon>
        <taxon>eudicotyledons</taxon>
        <taxon>Gunneridae</taxon>
        <taxon>Pentapetalae</taxon>
        <taxon>rosids</taxon>
        <taxon>malvids</taxon>
        <taxon>Malvales</taxon>
        <taxon>Malvaceae</taxon>
        <taxon>Malvoideae</taxon>
        <taxon>Gossypium</taxon>
    </lineage>
</organism>
<accession>A0A7J8YU05</accession>
<reference evidence="2 3" key="1">
    <citation type="journal article" date="2019" name="Genome Biol. Evol.">
        <title>Insights into the evolution of the New World diploid cottons (Gossypium, subgenus Houzingenia) based on genome sequencing.</title>
        <authorList>
            <person name="Grover C.E."/>
            <person name="Arick M.A. 2nd"/>
            <person name="Thrash A."/>
            <person name="Conover J.L."/>
            <person name="Sanders W.S."/>
            <person name="Peterson D.G."/>
            <person name="Frelichowski J.E."/>
            <person name="Scheffler J.A."/>
            <person name="Scheffler B.E."/>
            <person name="Wendel J.F."/>
        </authorList>
    </citation>
    <scope>NUCLEOTIDE SEQUENCE [LARGE SCALE GENOMIC DNA]</scope>
    <source>
        <strain evidence="2">185</strain>
        <tissue evidence="2">Leaf</tissue>
    </source>
</reference>
<dbReference type="InterPro" id="IPR056647">
    <property type="entry name" value="DUF7745"/>
</dbReference>